<protein>
    <submittedName>
        <fullName evidence="3">Uncharacterized protein</fullName>
    </submittedName>
</protein>
<name>A0AA35YXQ5_LACSI</name>
<dbReference type="AlphaFoldDB" id="A0AA35YXQ5"/>
<gene>
    <name evidence="3" type="ORF">LSALG_LOCUS21838</name>
</gene>
<keyword evidence="1" id="KW-0175">Coiled coil</keyword>
<feature type="coiled-coil region" evidence="1">
    <location>
        <begin position="69"/>
        <end position="96"/>
    </location>
</feature>
<feature type="region of interest" description="Disordered" evidence="2">
    <location>
        <begin position="38"/>
        <end position="67"/>
    </location>
</feature>
<evidence type="ECO:0000313" key="4">
    <source>
        <dbReference type="Proteomes" id="UP001177003"/>
    </source>
</evidence>
<organism evidence="3 4">
    <name type="scientific">Lactuca saligna</name>
    <name type="common">Willowleaf lettuce</name>
    <dbReference type="NCBI Taxonomy" id="75948"/>
    <lineage>
        <taxon>Eukaryota</taxon>
        <taxon>Viridiplantae</taxon>
        <taxon>Streptophyta</taxon>
        <taxon>Embryophyta</taxon>
        <taxon>Tracheophyta</taxon>
        <taxon>Spermatophyta</taxon>
        <taxon>Magnoliopsida</taxon>
        <taxon>eudicotyledons</taxon>
        <taxon>Gunneridae</taxon>
        <taxon>Pentapetalae</taxon>
        <taxon>asterids</taxon>
        <taxon>campanulids</taxon>
        <taxon>Asterales</taxon>
        <taxon>Asteraceae</taxon>
        <taxon>Cichorioideae</taxon>
        <taxon>Cichorieae</taxon>
        <taxon>Lactucinae</taxon>
        <taxon>Lactuca</taxon>
    </lineage>
</organism>
<dbReference type="Proteomes" id="UP001177003">
    <property type="component" value="Chromosome 4"/>
</dbReference>
<reference evidence="3" key="1">
    <citation type="submission" date="2023-04" db="EMBL/GenBank/DDBJ databases">
        <authorList>
            <person name="Vijverberg K."/>
            <person name="Xiong W."/>
            <person name="Schranz E."/>
        </authorList>
    </citation>
    <scope>NUCLEOTIDE SEQUENCE</scope>
</reference>
<evidence type="ECO:0000256" key="2">
    <source>
        <dbReference type="SAM" id="MobiDB-lite"/>
    </source>
</evidence>
<keyword evidence="4" id="KW-1185">Reference proteome</keyword>
<evidence type="ECO:0000256" key="1">
    <source>
        <dbReference type="SAM" id="Coils"/>
    </source>
</evidence>
<sequence>MFEDVNAVISSVLKPIALFKFHQPSSLKPRVAFKLQSSSDEMDIGGDTSDTRETEAQNDSGDGGDEATNEIISQTHVRHENQIQILEKEVQDKDDINLIMQQVLIKVLEKFGDHKEKMDLALKFGHSDARRGEGWKWSS</sequence>
<accession>A0AA35YXQ5</accession>
<proteinExistence type="predicted"/>
<evidence type="ECO:0000313" key="3">
    <source>
        <dbReference type="EMBL" id="CAI9282188.1"/>
    </source>
</evidence>
<dbReference type="EMBL" id="OX465080">
    <property type="protein sequence ID" value="CAI9282188.1"/>
    <property type="molecule type" value="Genomic_DNA"/>
</dbReference>